<dbReference type="InterPro" id="IPR009057">
    <property type="entry name" value="Homeodomain-like_sf"/>
</dbReference>
<proteinExistence type="predicted"/>
<dbReference type="RefSeq" id="WP_027875851.1">
    <property type="nucleotide sequence ID" value="NZ_CP023173.1"/>
</dbReference>
<evidence type="ECO:0000313" key="3">
    <source>
        <dbReference type="EMBL" id="ASZ08765.1"/>
    </source>
</evidence>
<dbReference type="AlphaFoldDB" id="A0A249SM69"/>
<name>A0A249SM69_9MOLU</name>
<keyword evidence="4" id="KW-1185">Reference proteome</keyword>
<reference evidence="3 4" key="1">
    <citation type="submission" date="2017-08" db="EMBL/GenBank/DDBJ databases">
        <title>Complete Genome Sequence of Mesoplasma chauliocola.</title>
        <authorList>
            <person name="Knight T.F.Jr."/>
            <person name="Citino T."/>
        </authorList>
    </citation>
    <scope>NUCLEOTIDE SEQUENCE [LARGE SCALE GENOMIC DNA]</scope>
    <source>
        <strain evidence="3 4">CHPA-2</strain>
    </source>
</reference>
<protein>
    <submittedName>
        <fullName evidence="3">MurR/RpiR family transcriptional regulator</fullName>
    </submittedName>
</protein>
<dbReference type="InterPro" id="IPR000281">
    <property type="entry name" value="HTH_RpiR"/>
</dbReference>
<evidence type="ECO:0000313" key="4">
    <source>
        <dbReference type="Proteomes" id="UP000232229"/>
    </source>
</evidence>
<dbReference type="Proteomes" id="UP000232229">
    <property type="component" value="Chromosome"/>
</dbReference>
<dbReference type="CDD" id="cd00093">
    <property type="entry name" value="HTH_XRE"/>
    <property type="match status" value="1"/>
</dbReference>
<dbReference type="PROSITE" id="PS50943">
    <property type="entry name" value="HTH_CROC1"/>
    <property type="match status" value="1"/>
</dbReference>
<organism evidence="3 4">
    <name type="scientific">Mesoplasma chauliocola</name>
    <dbReference type="NCBI Taxonomy" id="216427"/>
    <lineage>
        <taxon>Bacteria</taxon>
        <taxon>Bacillati</taxon>
        <taxon>Mycoplasmatota</taxon>
        <taxon>Mollicutes</taxon>
        <taxon>Entomoplasmatales</taxon>
        <taxon>Entomoplasmataceae</taxon>
        <taxon>Mesoplasma</taxon>
    </lineage>
</organism>
<evidence type="ECO:0000259" key="2">
    <source>
        <dbReference type="PROSITE" id="PS51071"/>
    </source>
</evidence>
<dbReference type="InterPro" id="IPR001387">
    <property type="entry name" value="Cro/C1-type_HTH"/>
</dbReference>
<feature type="domain" description="HTH cro/C1-type" evidence="1">
    <location>
        <begin position="34"/>
        <end position="56"/>
    </location>
</feature>
<sequence length="258" mass="30030">MKSAIEKLTSVANEYKDSTYKFIAEIIIKKLINKELNITQKELSELCFVSQSTITKFSKFLGFSGFREFWFLLKKELEDYDSVNKVIFETERTFFNPIFQWLDVNQPFLTLLVKNILSSEEYLIYYSYQLQSSAEFMSNSLNSIGIKTSLINHAYFNGINFMENSNKTVLAMISGPDNESIIADLHNLKNNFKKENFSNVFILVSEKQQEKIPVEFQNIANIDIIKNWPSFVQRNIAVSIFVGQLYSNIVKTTFNKRK</sequence>
<dbReference type="EMBL" id="CP023173">
    <property type="protein sequence ID" value="ASZ08765.1"/>
    <property type="molecule type" value="Genomic_DNA"/>
</dbReference>
<feature type="domain" description="HTH rpiR-type" evidence="2">
    <location>
        <begin position="2"/>
        <end position="80"/>
    </location>
</feature>
<dbReference type="GO" id="GO:0003700">
    <property type="term" value="F:DNA-binding transcription factor activity"/>
    <property type="evidence" value="ECO:0007669"/>
    <property type="project" value="InterPro"/>
</dbReference>
<accession>A0A249SM69</accession>
<dbReference type="PROSITE" id="PS51071">
    <property type="entry name" value="HTH_RPIR"/>
    <property type="match status" value="1"/>
</dbReference>
<evidence type="ECO:0000259" key="1">
    <source>
        <dbReference type="PROSITE" id="PS50943"/>
    </source>
</evidence>
<dbReference type="InterPro" id="IPR036388">
    <property type="entry name" value="WH-like_DNA-bd_sf"/>
</dbReference>
<dbReference type="Pfam" id="PF01418">
    <property type="entry name" value="HTH_6"/>
    <property type="match status" value="1"/>
</dbReference>
<dbReference type="KEGG" id="mchc:CK556_00060"/>
<dbReference type="Gene3D" id="1.10.10.10">
    <property type="entry name" value="Winged helix-like DNA-binding domain superfamily/Winged helix DNA-binding domain"/>
    <property type="match status" value="1"/>
</dbReference>
<gene>
    <name evidence="3" type="ORF">CK556_00060</name>
</gene>
<dbReference type="STRING" id="1336232.GCA_000518825_00793"/>
<dbReference type="SUPFAM" id="SSF46689">
    <property type="entry name" value="Homeodomain-like"/>
    <property type="match status" value="1"/>
</dbReference>